<dbReference type="SUPFAM" id="SSF103481">
    <property type="entry name" value="Multidrug resistance efflux transporter EmrE"/>
    <property type="match status" value="1"/>
</dbReference>
<reference evidence="9" key="1">
    <citation type="submission" date="2013-01" db="EMBL/GenBank/DDBJ databases">
        <title>Draft Genome Sequence of a Mulberry Tree, Morus notabilis C.K. Schneid.</title>
        <authorList>
            <person name="He N."/>
            <person name="Zhao S."/>
        </authorList>
    </citation>
    <scope>NUCLEOTIDE SEQUENCE</scope>
</reference>
<dbReference type="AlphaFoldDB" id="W9S8S8"/>
<name>W9S8S8_9ROSA</name>
<evidence type="ECO:0000313" key="8">
    <source>
        <dbReference type="EMBL" id="EXC31603.1"/>
    </source>
</evidence>
<dbReference type="GO" id="GO:0016020">
    <property type="term" value="C:membrane"/>
    <property type="evidence" value="ECO:0007669"/>
    <property type="project" value="UniProtKB-SubCell"/>
</dbReference>
<dbReference type="Proteomes" id="UP000030645">
    <property type="component" value="Unassembled WGS sequence"/>
</dbReference>
<comment type="subcellular location">
    <subcellularLocation>
        <location evidence="1 6">Membrane</location>
        <topology evidence="1 6">Multi-pass membrane protein</topology>
    </subcellularLocation>
</comment>
<evidence type="ECO:0000256" key="6">
    <source>
        <dbReference type="RuleBase" id="RU363077"/>
    </source>
</evidence>
<feature type="transmembrane region" description="Helical" evidence="6">
    <location>
        <begin position="183"/>
        <end position="216"/>
    </location>
</feature>
<gene>
    <name evidence="8" type="ORF">L484_008399</name>
</gene>
<dbReference type="Pfam" id="PF00892">
    <property type="entry name" value="EamA"/>
    <property type="match status" value="1"/>
</dbReference>
<protein>
    <recommendedName>
        <fullName evidence="6">WAT1-related protein</fullName>
    </recommendedName>
</protein>
<keyword evidence="3 6" id="KW-0812">Transmembrane</keyword>
<evidence type="ECO:0000256" key="3">
    <source>
        <dbReference type="ARBA" id="ARBA00022692"/>
    </source>
</evidence>
<evidence type="ECO:0000256" key="5">
    <source>
        <dbReference type="ARBA" id="ARBA00023136"/>
    </source>
</evidence>
<comment type="caution">
    <text evidence="6">Lacks conserved residue(s) required for the propagation of feature annotation.</text>
</comment>
<comment type="similarity">
    <text evidence="2 6">Belongs to the drug/metabolite transporter (DMT) superfamily. Plant drug/metabolite exporter (P-DME) (TC 2.A.7.4) family.</text>
</comment>
<evidence type="ECO:0000313" key="9">
    <source>
        <dbReference type="Proteomes" id="UP000030645"/>
    </source>
</evidence>
<dbReference type="eggNOG" id="ENOG502RNNC">
    <property type="taxonomic scope" value="Eukaryota"/>
</dbReference>
<dbReference type="InterPro" id="IPR030184">
    <property type="entry name" value="WAT1-related"/>
</dbReference>
<dbReference type="InterPro" id="IPR000620">
    <property type="entry name" value="EamA_dom"/>
</dbReference>
<evidence type="ECO:0000256" key="4">
    <source>
        <dbReference type="ARBA" id="ARBA00022989"/>
    </source>
</evidence>
<dbReference type="InterPro" id="IPR037185">
    <property type="entry name" value="EmrE-like"/>
</dbReference>
<dbReference type="EMBL" id="KE346265">
    <property type="protein sequence ID" value="EXC31603.1"/>
    <property type="molecule type" value="Genomic_DNA"/>
</dbReference>
<evidence type="ECO:0000259" key="7">
    <source>
        <dbReference type="Pfam" id="PF00892"/>
    </source>
</evidence>
<organism evidence="8 9">
    <name type="scientific">Morus notabilis</name>
    <dbReference type="NCBI Taxonomy" id="981085"/>
    <lineage>
        <taxon>Eukaryota</taxon>
        <taxon>Viridiplantae</taxon>
        <taxon>Streptophyta</taxon>
        <taxon>Embryophyta</taxon>
        <taxon>Tracheophyta</taxon>
        <taxon>Spermatophyta</taxon>
        <taxon>Magnoliopsida</taxon>
        <taxon>eudicotyledons</taxon>
        <taxon>Gunneridae</taxon>
        <taxon>Pentapetalae</taxon>
        <taxon>rosids</taxon>
        <taxon>fabids</taxon>
        <taxon>Rosales</taxon>
        <taxon>Moraceae</taxon>
        <taxon>Moreae</taxon>
        <taxon>Morus</taxon>
    </lineage>
</organism>
<keyword evidence="4 6" id="KW-1133">Transmembrane helix</keyword>
<keyword evidence="9" id="KW-1185">Reference proteome</keyword>
<feature type="transmembrane region" description="Helical" evidence="6">
    <location>
        <begin position="146"/>
        <end position="171"/>
    </location>
</feature>
<keyword evidence="5 6" id="KW-0472">Membrane</keyword>
<feature type="transmembrane region" description="Helical" evidence="6">
    <location>
        <begin position="34"/>
        <end position="52"/>
    </location>
</feature>
<evidence type="ECO:0000256" key="2">
    <source>
        <dbReference type="ARBA" id="ARBA00007635"/>
    </source>
</evidence>
<dbReference type="PANTHER" id="PTHR31218">
    <property type="entry name" value="WAT1-RELATED PROTEIN"/>
    <property type="match status" value="1"/>
</dbReference>
<feature type="transmembrane region" description="Helical" evidence="6">
    <location>
        <begin position="116"/>
        <end position="134"/>
    </location>
</feature>
<dbReference type="GO" id="GO:0022857">
    <property type="term" value="F:transmembrane transporter activity"/>
    <property type="evidence" value="ECO:0007669"/>
    <property type="project" value="InterPro"/>
</dbReference>
<proteinExistence type="inferred from homology"/>
<feature type="domain" description="EamA" evidence="7">
    <location>
        <begin position="112"/>
        <end position="219"/>
    </location>
</feature>
<dbReference type="STRING" id="981085.W9S8S8"/>
<accession>W9S8S8</accession>
<sequence>MELPSFKMSFLYRIVLLAVIGMEDMNLRGSITRIKIIGAMLSVSGPLIAVLYKGLTIPSSASSSPSPTSFPFNSVSAGKIANKLDHRRPFTSLPNHSRRNLTKVIKMYPDEQTVTLVYFICKTIIAVPICFMAETKLSAWRLKPEMWITVITSGFFGPSFTTLLCTWGRHLKGPLYTSIFKPFFIAIAAVFGVIFLGDALCLASVVGATIIVVGIYSVIWGKAQDGPDNLGDSPARKTPLLQSYIVEETSTSR</sequence>
<evidence type="ECO:0000256" key="1">
    <source>
        <dbReference type="ARBA" id="ARBA00004141"/>
    </source>
</evidence>